<feature type="transmembrane region" description="Helical" evidence="7">
    <location>
        <begin position="115"/>
        <end position="132"/>
    </location>
</feature>
<evidence type="ECO:0000256" key="3">
    <source>
        <dbReference type="ARBA" id="ARBA00022989"/>
    </source>
</evidence>
<feature type="transmembrane region" description="Helical" evidence="7">
    <location>
        <begin position="175"/>
        <end position="195"/>
    </location>
</feature>
<feature type="transmembrane region" description="Helical" evidence="7">
    <location>
        <begin position="308"/>
        <end position="336"/>
    </location>
</feature>
<keyword evidence="10" id="KW-1185">Reference proteome</keyword>
<feature type="transmembrane region" description="Helical" evidence="7">
    <location>
        <begin position="488"/>
        <end position="512"/>
    </location>
</feature>
<dbReference type="InterPro" id="IPR020846">
    <property type="entry name" value="MFS_dom"/>
</dbReference>
<gene>
    <name evidence="9" type="ORF">B0J13DRAFT_663660</name>
</gene>
<evidence type="ECO:0000256" key="5">
    <source>
        <dbReference type="ARBA" id="ARBA00023180"/>
    </source>
</evidence>
<feature type="transmembrane region" description="Helical" evidence="7">
    <location>
        <begin position="452"/>
        <end position="476"/>
    </location>
</feature>
<feature type="domain" description="Major facilitator superfamily (MFS) profile" evidence="8">
    <location>
        <begin position="50"/>
        <end position="516"/>
    </location>
</feature>
<evidence type="ECO:0000259" key="8">
    <source>
        <dbReference type="PROSITE" id="PS50850"/>
    </source>
</evidence>
<protein>
    <submittedName>
        <fullName evidence="9">MFS transporter</fullName>
    </submittedName>
</protein>
<feature type="transmembrane region" description="Helical" evidence="7">
    <location>
        <begin position="89"/>
        <end position="109"/>
    </location>
</feature>
<dbReference type="EMBL" id="JAGMUU010000071">
    <property type="protein sequence ID" value="KAH7109493.1"/>
    <property type="molecule type" value="Genomic_DNA"/>
</dbReference>
<reference evidence="9" key="1">
    <citation type="journal article" date="2021" name="Nat. Commun.">
        <title>Genetic determinants of endophytism in the Arabidopsis root mycobiome.</title>
        <authorList>
            <person name="Mesny F."/>
            <person name="Miyauchi S."/>
            <person name="Thiergart T."/>
            <person name="Pickel B."/>
            <person name="Atanasova L."/>
            <person name="Karlsson M."/>
            <person name="Huettel B."/>
            <person name="Barry K.W."/>
            <person name="Haridas S."/>
            <person name="Chen C."/>
            <person name="Bauer D."/>
            <person name="Andreopoulos W."/>
            <person name="Pangilinan J."/>
            <person name="LaButti K."/>
            <person name="Riley R."/>
            <person name="Lipzen A."/>
            <person name="Clum A."/>
            <person name="Drula E."/>
            <person name="Henrissat B."/>
            <person name="Kohler A."/>
            <person name="Grigoriev I.V."/>
            <person name="Martin F.M."/>
            <person name="Hacquard S."/>
        </authorList>
    </citation>
    <scope>NUCLEOTIDE SEQUENCE</scope>
    <source>
        <strain evidence="9">MPI-CAGE-AT-0021</strain>
    </source>
</reference>
<evidence type="ECO:0000256" key="7">
    <source>
        <dbReference type="SAM" id="Phobius"/>
    </source>
</evidence>
<dbReference type="Proteomes" id="UP000717696">
    <property type="component" value="Unassembled WGS sequence"/>
</dbReference>
<dbReference type="GO" id="GO:0022857">
    <property type="term" value="F:transmembrane transporter activity"/>
    <property type="evidence" value="ECO:0007669"/>
    <property type="project" value="InterPro"/>
</dbReference>
<evidence type="ECO:0000256" key="4">
    <source>
        <dbReference type="ARBA" id="ARBA00023136"/>
    </source>
</evidence>
<feature type="transmembrane region" description="Helical" evidence="7">
    <location>
        <begin position="396"/>
        <end position="415"/>
    </location>
</feature>
<comment type="caution">
    <text evidence="9">The sequence shown here is derived from an EMBL/GenBank/DDBJ whole genome shotgun (WGS) entry which is preliminary data.</text>
</comment>
<dbReference type="Pfam" id="PF07690">
    <property type="entry name" value="MFS_1"/>
    <property type="match status" value="1"/>
</dbReference>
<evidence type="ECO:0000256" key="6">
    <source>
        <dbReference type="SAM" id="MobiDB-lite"/>
    </source>
</evidence>
<dbReference type="PROSITE" id="PS50850">
    <property type="entry name" value="MFS"/>
    <property type="match status" value="1"/>
</dbReference>
<dbReference type="InterPro" id="IPR036259">
    <property type="entry name" value="MFS_trans_sf"/>
</dbReference>
<dbReference type="PANTHER" id="PTHR23502:SF181">
    <property type="entry name" value="MAJOR FACILITATOR SUPERFAMILY (MFS) PROFILE DOMAIN-CONTAINING PROTEIN"/>
    <property type="match status" value="1"/>
</dbReference>
<organism evidence="9 10">
    <name type="scientific">Dactylonectria estremocensis</name>
    <dbReference type="NCBI Taxonomy" id="1079267"/>
    <lineage>
        <taxon>Eukaryota</taxon>
        <taxon>Fungi</taxon>
        <taxon>Dikarya</taxon>
        <taxon>Ascomycota</taxon>
        <taxon>Pezizomycotina</taxon>
        <taxon>Sordariomycetes</taxon>
        <taxon>Hypocreomycetidae</taxon>
        <taxon>Hypocreales</taxon>
        <taxon>Nectriaceae</taxon>
        <taxon>Dactylonectria</taxon>
    </lineage>
</organism>
<evidence type="ECO:0000313" key="10">
    <source>
        <dbReference type="Proteomes" id="UP000717696"/>
    </source>
</evidence>
<evidence type="ECO:0000256" key="2">
    <source>
        <dbReference type="ARBA" id="ARBA00022692"/>
    </source>
</evidence>
<feature type="transmembrane region" description="Helical" evidence="7">
    <location>
        <begin position="356"/>
        <end position="375"/>
    </location>
</feature>
<dbReference type="AlphaFoldDB" id="A0A9P9CYV2"/>
<dbReference type="SUPFAM" id="SSF103473">
    <property type="entry name" value="MFS general substrate transporter"/>
    <property type="match status" value="1"/>
</dbReference>
<keyword evidence="3 7" id="KW-1133">Transmembrane helix</keyword>
<dbReference type="InterPro" id="IPR011701">
    <property type="entry name" value="MFS"/>
</dbReference>
<name>A0A9P9CYV2_9HYPO</name>
<dbReference type="GO" id="GO:0005886">
    <property type="term" value="C:plasma membrane"/>
    <property type="evidence" value="ECO:0007669"/>
    <property type="project" value="TreeGrafter"/>
</dbReference>
<feature type="region of interest" description="Disordered" evidence="6">
    <location>
        <begin position="236"/>
        <end position="255"/>
    </location>
</feature>
<keyword evidence="2 7" id="KW-0812">Transmembrane</keyword>
<dbReference type="PANTHER" id="PTHR23502">
    <property type="entry name" value="MAJOR FACILITATOR SUPERFAMILY"/>
    <property type="match status" value="1"/>
</dbReference>
<feature type="region of interest" description="Disordered" evidence="6">
    <location>
        <begin position="1"/>
        <end position="34"/>
    </location>
</feature>
<sequence length="532" mass="57978">MITGDPVTVDSDKVQVGTPSSKHHGVGLWPPPSSDPADPLRWPRWAKFLALLAVAIFNFVANFAGAGLSVATVILEMELHKTPQQINSLMSYNFLLLGLGNLVWIPLSAKYGKRPIMIISTALLCAVLLWTAKAKTYPELLAARILSGFASASGESIGPGIVSDIFFLHERGTAMSIYVVLISAGSAVGPLIGGFMVEYSPGTWRDFCWLCAALAGFDLLAIYFLYPESSFTRPHPTVPTPAADSVSTPDDEKTAEQGAIATNIENAQGHQVDENEDFVVEFSYRQVATSFLHVNKSLSLFKAFAMPFAFLPSLIVLWVVFLYGSALASLTVLILAFPSLLLPPPYNFPSSSVGLMQIPATIGFAFATFGGGYICDLITARIIKRNRGVFVPELRLVSMAPGSFIGPVGCIIVAFTCANKLHWASIAVGYGMVAFGVVYAPNVAVTYLIDCYPAFASDVLVIVNIVKNTIAFVFLYTAVDWVRSQGWIQVYMIMFMLVSLSMVLTIPLYFWGNKARQLFMRMSPREVREARL</sequence>
<feature type="transmembrane region" description="Helical" evidence="7">
    <location>
        <begin position="421"/>
        <end position="440"/>
    </location>
</feature>
<feature type="transmembrane region" description="Helical" evidence="7">
    <location>
        <begin position="207"/>
        <end position="226"/>
    </location>
</feature>
<evidence type="ECO:0000256" key="1">
    <source>
        <dbReference type="ARBA" id="ARBA00004141"/>
    </source>
</evidence>
<feature type="transmembrane region" description="Helical" evidence="7">
    <location>
        <begin position="48"/>
        <end position="77"/>
    </location>
</feature>
<dbReference type="OrthoDB" id="268400at2759"/>
<keyword evidence="5" id="KW-0325">Glycoprotein</keyword>
<keyword evidence="4 7" id="KW-0472">Membrane</keyword>
<dbReference type="Gene3D" id="1.20.1250.20">
    <property type="entry name" value="MFS general substrate transporter like domains"/>
    <property type="match status" value="1"/>
</dbReference>
<proteinExistence type="predicted"/>
<accession>A0A9P9CYV2</accession>
<evidence type="ECO:0000313" key="9">
    <source>
        <dbReference type="EMBL" id="KAH7109493.1"/>
    </source>
</evidence>
<comment type="subcellular location">
    <subcellularLocation>
        <location evidence="1">Membrane</location>
        <topology evidence="1">Multi-pass membrane protein</topology>
    </subcellularLocation>
</comment>